<protein>
    <submittedName>
        <fullName evidence="1">Uncharacterized protein</fullName>
    </submittedName>
</protein>
<evidence type="ECO:0000313" key="1">
    <source>
        <dbReference type="EMBL" id="RZV08382.1"/>
    </source>
</evidence>
<proteinExistence type="predicted"/>
<gene>
    <name evidence="1" type="ORF">BDK88_3356</name>
</gene>
<reference evidence="1 2" key="1">
    <citation type="submission" date="2019-02" db="EMBL/GenBank/DDBJ databases">
        <title>Genomic Encyclopedia of Archaeal and Bacterial Type Strains, Phase II (KMG-II): from individual species to whole genera.</title>
        <authorList>
            <person name="Goeker M."/>
        </authorList>
    </citation>
    <scope>NUCLEOTIDE SEQUENCE [LARGE SCALE GENOMIC DNA]</scope>
    <source>
        <strain evidence="1 2">DSM 18328</strain>
    </source>
</reference>
<accession>A0A482Y519</accession>
<sequence>MMTDPDGDRLAVIDSDCKRRLEHVTVSTCISTAAGQ</sequence>
<organism evidence="1 2">
    <name type="scientific">Natrinema hispanicum</name>
    <dbReference type="NCBI Taxonomy" id="392421"/>
    <lineage>
        <taxon>Archaea</taxon>
        <taxon>Methanobacteriati</taxon>
        <taxon>Methanobacteriota</taxon>
        <taxon>Stenosarchaea group</taxon>
        <taxon>Halobacteria</taxon>
        <taxon>Halobacteriales</taxon>
        <taxon>Natrialbaceae</taxon>
        <taxon>Natrinema</taxon>
    </lineage>
</organism>
<dbReference type="EMBL" id="SHMP01000006">
    <property type="protein sequence ID" value="RZV08382.1"/>
    <property type="molecule type" value="Genomic_DNA"/>
</dbReference>
<dbReference type="Proteomes" id="UP000291097">
    <property type="component" value="Unassembled WGS sequence"/>
</dbReference>
<dbReference type="AlphaFoldDB" id="A0A482Y519"/>
<comment type="caution">
    <text evidence="1">The sequence shown here is derived from an EMBL/GenBank/DDBJ whole genome shotgun (WGS) entry which is preliminary data.</text>
</comment>
<name>A0A482Y519_9EURY</name>
<evidence type="ECO:0000313" key="2">
    <source>
        <dbReference type="Proteomes" id="UP000291097"/>
    </source>
</evidence>